<reference evidence="2" key="1">
    <citation type="submission" date="2018-07" db="EMBL/GenBank/DDBJ databases">
        <title>Streptacidiphilus bronchialis DSM 106435 chromosome.</title>
        <authorList>
            <person name="Batra D."/>
            <person name="Gulvik C.A."/>
        </authorList>
    </citation>
    <scope>NUCLEOTIDE SEQUENCE [LARGE SCALE GENOMIC DNA]</scope>
    <source>
        <strain evidence="2">DSM 106435</strain>
    </source>
</reference>
<dbReference type="AlphaFoldDB" id="A0A345SXL2"/>
<dbReference type="RefSeq" id="WP_111489813.1">
    <property type="nucleotide sequence ID" value="NZ_CP031264.1"/>
</dbReference>
<keyword evidence="2" id="KW-1185">Reference proteome</keyword>
<evidence type="ECO:0000313" key="2">
    <source>
        <dbReference type="Proteomes" id="UP000249340"/>
    </source>
</evidence>
<sequence length="244" mass="25427">MRGGRSIAERAGSRPLRRAAAVLIAAVALLTGLLVAGPSASAADLPYGPYTCAAGYVWREAYTGDQICVTSAIRTQTATENTLGPSRREPNGGAYGPDTCKQGYVWRATRPSDHVCVPPASRDQAYSDNASAPYRLVDPGATPRGGVSVTTSYIYSTGGYLYATGSGLTPNGTVRFYAVRINTTGPLSLNSLTADASGRLTDWQPVAFLACRTGLTEPAIIVVLDQGTGLVTTAGTTDAFRHCG</sequence>
<gene>
    <name evidence="1" type="ORF">C7M71_014530</name>
</gene>
<protein>
    <submittedName>
        <fullName evidence="1">Uncharacterized protein</fullName>
    </submittedName>
</protein>
<dbReference type="EMBL" id="CP031264">
    <property type="protein sequence ID" value="AXI78467.1"/>
    <property type="molecule type" value="Genomic_DNA"/>
</dbReference>
<accession>A0A345SXL2</accession>
<proteinExistence type="predicted"/>
<name>A0A345SXL2_9ACTN</name>
<dbReference type="OrthoDB" id="4548672at2"/>
<dbReference type="Proteomes" id="UP000249340">
    <property type="component" value="Chromosome"/>
</dbReference>
<organism evidence="1 2">
    <name type="scientific">Peterkaempfera bronchialis</name>
    <dbReference type="NCBI Taxonomy" id="2126346"/>
    <lineage>
        <taxon>Bacteria</taxon>
        <taxon>Bacillati</taxon>
        <taxon>Actinomycetota</taxon>
        <taxon>Actinomycetes</taxon>
        <taxon>Kitasatosporales</taxon>
        <taxon>Streptomycetaceae</taxon>
        <taxon>Peterkaempfera</taxon>
    </lineage>
</organism>
<evidence type="ECO:0000313" key="1">
    <source>
        <dbReference type="EMBL" id="AXI78467.1"/>
    </source>
</evidence>
<dbReference type="KEGG" id="stri:C7M71_014530"/>